<evidence type="ECO:0000256" key="2">
    <source>
        <dbReference type="ARBA" id="ARBA00022598"/>
    </source>
</evidence>
<dbReference type="InterPro" id="IPR050191">
    <property type="entry name" value="ATP-dep_DNA_ligase"/>
</dbReference>
<evidence type="ECO:0000256" key="8">
    <source>
        <dbReference type="ARBA" id="ARBA00022840"/>
    </source>
</evidence>
<evidence type="ECO:0000256" key="9">
    <source>
        <dbReference type="ARBA" id="ARBA00022842"/>
    </source>
</evidence>
<dbReference type="PROSITE" id="PS50160">
    <property type="entry name" value="DNA_LIGASE_A3"/>
    <property type="match status" value="1"/>
</dbReference>
<evidence type="ECO:0000256" key="10">
    <source>
        <dbReference type="ARBA" id="ARBA00023172"/>
    </source>
</evidence>
<keyword evidence="11" id="KW-0234">DNA repair</keyword>
<dbReference type="InterPro" id="IPR012308">
    <property type="entry name" value="DNA_ligase_ATP-dep_N"/>
</dbReference>
<evidence type="ECO:0000256" key="7">
    <source>
        <dbReference type="ARBA" id="ARBA00022763"/>
    </source>
</evidence>
<dbReference type="RefSeq" id="WP_354152719.1">
    <property type="nucleotide sequence ID" value="NZ_JBEPMN010000016.1"/>
</dbReference>
<dbReference type="PROSITE" id="PS00697">
    <property type="entry name" value="DNA_LIGASE_A1"/>
    <property type="match status" value="1"/>
</dbReference>
<evidence type="ECO:0000256" key="12">
    <source>
        <dbReference type="ARBA" id="ARBA00023306"/>
    </source>
</evidence>
<keyword evidence="6" id="KW-0547">Nucleotide-binding</keyword>
<keyword evidence="3" id="KW-0132">Cell division</keyword>
<dbReference type="PANTHER" id="PTHR45674:SF13">
    <property type="entry name" value="DNA LIGASE-RELATED"/>
    <property type="match status" value="1"/>
</dbReference>
<dbReference type="InterPro" id="IPR012340">
    <property type="entry name" value="NA-bd_OB-fold"/>
</dbReference>
<keyword evidence="12" id="KW-0131">Cell cycle</keyword>
<organism evidence="15 16">
    <name type="scientific">Aquamicrobium ahrensii</name>
    <dbReference type="NCBI Taxonomy" id="469551"/>
    <lineage>
        <taxon>Bacteria</taxon>
        <taxon>Pseudomonadati</taxon>
        <taxon>Pseudomonadota</taxon>
        <taxon>Alphaproteobacteria</taxon>
        <taxon>Hyphomicrobiales</taxon>
        <taxon>Phyllobacteriaceae</taxon>
        <taxon>Aquamicrobium</taxon>
    </lineage>
</organism>
<dbReference type="InterPro" id="IPR012309">
    <property type="entry name" value="DNA_ligase_ATP-dep_C"/>
</dbReference>
<dbReference type="InterPro" id="IPR016059">
    <property type="entry name" value="DNA_ligase_ATP-dep_CS"/>
</dbReference>
<keyword evidence="7" id="KW-0227">DNA damage</keyword>
<comment type="caution">
    <text evidence="15">The sequence shown here is derived from an EMBL/GenBank/DDBJ whole genome shotgun (WGS) entry which is preliminary data.</text>
</comment>
<evidence type="ECO:0000313" key="15">
    <source>
        <dbReference type="EMBL" id="MET3662881.1"/>
    </source>
</evidence>
<dbReference type="CDD" id="cd07972">
    <property type="entry name" value="OBF_DNA_ligase_Arch_LigB"/>
    <property type="match status" value="1"/>
</dbReference>
<dbReference type="PANTHER" id="PTHR45674">
    <property type="entry name" value="DNA LIGASE 1/3 FAMILY MEMBER"/>
    <property type="match status" value="1"/>
</dbReference>
<keyword evidence="2 15" id="KW-0436">Ligase</keyword>
<dbReference type="Gene3D" id="1.10.3260.10">
    <property type="entry name" value="DNA ligase, ATP-dependent, N-terminal domain"/>
    <property type="match status" value="1"/>
</dbReference>
<dbReference type="NCBIfam" id="NF006701">
    <property type="entry name" value="PRK09247.1"/>
    <property type="match status" value="1"/>
</dbReference>
<keyword evidence="16" id="KW-1185">Reference proteome</keyword>
<gene>
    <name evidence="15" type="ORF">ABID44_003232</name>
</gene>
<dbReference type="CDD" id="cd07897">
    <property type="entry name" value="Adenylation_DNA_ligase_Bac1"/>
    <property type="match status" value="1"/>
</dbReference>
<feature type="domain" description="ATP-dependent DNA ligase family profile" evidence="14">
    <location>
        <begin position="302"/>
        <end position="432"/>
    </location>
</feature>
<dbReference type="GO" id="GO:0003910">
    <property type="term" value="F:DNA ligase (ATP) activity"/>
    <property type="evidence" value="ECO:0007669"/>
    <property type="project" value="UniProtKB-EC"/>
</dbReference>
<comment type="catalytic activity">
    <reaction evidence="13">
        <text>ATP + (deoxyribonucleotide)n-3'-hydroxyl + 5'-phospho-(deoxyribonucleotide)m = (deoxyribonucleotide)n+m + AMP + diphosphate.</text>
        <dbReference type="EC" id="6.5.1.1"/>
    </reaction>
</comment>
<reference evidence="15 16" key="1">
    <citation type="submission" date="2024-06" db="EMBL/GenBank/DDBJ databases">
        <title>Genomic Encyclopedia of Type Strains, Phase IV (KMG-IV): sequencing the most valuable type-strain genomes for metagenomic binning, comparative biology and taxonomic classification.</title>
        <authorList>
            <person name="Goeker M."/>
        </authorList>
    </citation>
    <scope>NUCLEOTIDE SEQUENCE [LARGE SCALE GENOMIC DNA]</scope>
    <source>
        <strain evidence="15 16">DSM 19730</strain>
    </source>
</reference>
<evidence type="ECO:0000256" key="1">
    <source>
        <dbReference type="ARBA" id="ARBA00012727"/>
    </source>
</evidence>
<keyword evidence="4" id="KW-0235">DNA replication</keyword>
<keyword evidence="5" id="KW-0479">Metal-binding</keyword>
<evidence type="ECO:0000259" key="14">
    <source>
        <dbReference type="PROSITE" id="PS50160"/>
    </source>
</evidence>
<evidence type="ECO:0000256" key="13">
    <source>
        <dbReference type="ARBA" id="ARBA00034003"/>
    </source>
</evidence>
<sequence>MKRFAELLDRLVLTPSRNGKLKLLTDYFRETEDPDRGLALAAITGDLSIAAVKPAMLRALVTERIDPVLFGYSYDYVGDLAETVSLVWPTPHDGDATPAHHMTLAEVIAKLQSASRSDGPKVLAGLLDRSDIPARFAIIKLVTGGLRIGVSARLAKQALADFGSVDVAEIEELWHGLEPPYTGLFAWLEGRAPKPERAAFALFRPVMLANPVGDGDLEKLDPAHYAAEWKWDGIRVQVSAEGGVRRLYSRTGDDISRAFPDLADAIDFEAVIDGELLVGLPAATGTFSDLQQRLNRKTVSSKIMQNYPAFVRCYDLMQLGREDLRALPFRERRARLEAFVAGLEPTRFDLSPLVAFDGREALEQLRTAPPHPIIEGVMLKRWDSSYLAGRPKGPWFKWKRDPHTVDAVLMYAQRGHGKRSSFYSDYTFGVWAGPEGEEELVPVGKAYFGFTDEELRRIDKYVRDNTIDRFGPVRAVRADRGNGLVLEVAFEGLNRSTRHKSGVAMRFPRISRLRWDKPSAEADRIETLRALLNQ</sequence>
<keyword evidence="10" id="KW-0233">DNA recombination</keyword>
<accession>A0ABV2KP69</accession>
<dbReference type="Gene3D" id="2.40.50.140">
    <property type="entry name" value="Nucleic acid-binding proteins"/>
    <property type="match status" value="1"/>
</dbReference>
<dbReference type="SUPFAM" id="SSF56091">
    <property type="entry name" value="DNA ligase/mRNA capping enzyme, catalytic domain"/>
    <property type="match status" value="1"/>
</dbReference>
<dbReference type="Proteomes" id="UP001549143">
    <property type="component" value="Unassembled WGS sequence"/>
</dbReference>
<dbReference type="SUPFAM" id="SSF50249">
    <property type="entry name" value="Nucleic acid-binding proteins"/>
    <property type="match status" value="1"/>
</dbReference>
<evidence type="ECO:0000256" key="11">
    <source>
        <dbReference type="ARBA" id="ARBA00023204"/>
    </source>
</evidence>
<dbReference type="NCBIfam" id="TIGR04120">
    <property type="entry name" value="DNA_lig_bact"/>
    <property type="match status" value="1"/>
</dbReference>
<dbReference type="InterPro" id="IPR026333">
    <property type="entry name" value="ATP_dep_DNA_lig_pp_1105_fam"/>
</dbReference>
<protein>
    <recommendedName>
        <fullName evidence="1">DNA ligase (ATP)</fullName>
        <ecNumber evidence="1">6.5.1.1</ecNumber>
    </recommendedName>
</protein>
<dbReference type="Pfam" id="PF01068">
    <property type="entry name" value="DNA_ligase_A_M"/>
    <property type="match status" value="1"/>
</dbReference>
<name>A0ABV2KP69_9HYPH</name>
<keyword evidence="8" id="KW-0067">ATP-binding</keyword>
<dbReference type="EMBL" id="JBEPMN010000016">
    <property type="protein sequence ID" value="MET3662881.1"/>
    <property type="molecule type" value="Genomic_DNA"/>
</dbReference>
<dbReference type="InterPro" id="IPR012310">
    <property type="entry name" value="DNA_ligase_ATP-dep_cent"/>
</dbReference>
<dbReference type="EC" id="6.5.1.1" evidence="1"/>
<keyword evidence="9" id="KW-0460">Magnesium</keyword>
<dbReference type="InterPro" id="IPR036599">
    <property type="entry name" value="DNA_ligase_N_sf"/>
</dbReference>
<evidence type="ECO:0000313" key="16">
    <source>
        <dbReference type="Proteomes" id="UP001549143"/>
    </source>
</evidence>
<proteinExistence type="predicted"/>
<dbReference type="Gene3D" id="3.30.470.30">
    <property type="entry name" value="DNA ligase/mRNA capping enzyme"/>
    <property type="match status" value="1"/>
</dbReference>
<evidence type="ECO:0000256" key="3">
    <source>
        <dbReference type="ARBA" id="ARBA00022618"/>
    </source>
</evidence>
<evidence type="ECO:0000256" key="6">
    <source>
        <dbReference type="ARBA" id="ARBA00022741"/>
    </source>
</evidence>
<evidence type="ECO:0000256" key="5">
    <source>
        <dbReference type="ARBA" id="ARBA00022723"/>
    </source>
</evidence>
<dbReference type="Pfam" id="PF04675">
    <property type="entry name" value="DNA_ligase_A_N"/>
    <property type="match status" value="1"/>
</dbReference>
<evidence type="ECO:0000256" key="4">
    <source>
        <dbReference type="ARBA" id="ARBA00022705"/>
    </source>
</evidence>
<dbReference type="Pfam" id="PF04679">
    <property type="entry name" value="DNA_ligase_A_C"/>
    <property type="match status" value="1"/>
</dbReference>